<dbReference type="PANTHER" id="PTHR43236">
    <property type="entry name" value="ANTITOXIN HIGA1"/>
    <property type="match status" value="1"/>
</dbReference>
<proteinExistence type="predicted"/>
<dbReference type="EMBL" id="SJPG01000001">
    <property type="protein sequence ID" value="TWT60976.1"/>
    <property type="molecule type" value="Genomic_DNA"/>
</dbReference>
<dbReference type="InterPro" id="IPR052345">
    <property type="entry name" value="Rad_response_metalloprotease"/>
</dbReference>
<organism evidence="2 3">
    <name type="scientific">Rubinisphaera italica</name>
    <dbReference type="NCBI Taxonomy" id="2527969"/>
    <lineage>
        <taxon>Bacteria</taxon>
        <taxon>Pseudomonadati</taxon>
        <taxon>Planctomycetota</taxon>
        <taxon>Planctomycetia</taxon>
        <taxon>Planctomycetales</taxon>
        <taxon>Planctomycetaceae</taxon>
        <taxon>Rubinisphaera</taxon>
    </lineage>
</organism>
<dbReference type="Gene3D" id="1.10.10.2910">
    <property type="match status" value="1"/>
</dbReference>
<dbReference type="AlphaFoldDB" id="A0A5C5XD15"/>
<keyword evidence="3" id="KW-1185">Reference proteome</keyword>
<comment type="caution">
    <text evidence="2">The sequence shown here is derived from an EMBL/GenBank/DDBJ whole genome shotgun (WGS) entry which is preliminary data.</text>
</comment>
<evidence type="ECO:0000313" key="2">
    <source>
        <dbReference type="EMBL" id="TWT60976.1"/>
    </source>
</evidence>
<evidence type="ECO:0000259" key="1">
    <source>
        <dbReference type="Pfam" id="PF06114"/>
    </source>
</evidence>
<name>A0A5C5XD15_9PLAN</name>
<dbReference type="RefSeq" id="WP_165441669.1">
    <property type="nucleotide sequence ID" value="NZ_SJPG01000001.1"/>
</dbReference>
<gene>
    <name evidence="2" type="ORF">Pan54_17080</name>
</gene>
<reference evidence="2 3" key="1">
    <citation type="submission" date="2019-02" db="EMBL/GenBank/DDBJ databases">
        <title>Deep-cultivation of Planctomycetes and their phenomic and genomic characterization uncovers novel biology.</title>
        <authorList>
            <person name="Wiegand S."/>
            <person name="Jogler M."/>
            <person name="Boedeker C."/>
            <person name="Pinto D."/>
            <person name="Vollmers J."/>
            <person name="Rivas-Marin E."/>
            <person name="Kohn T."/>
            <person name="Peeters S.H."/>
            <person name="Heuer A."/>
            <person name="Rast P."/>
            <person name="Oberbeckmann S."/>
            <person name="Bunk B."/>
            <person name="Jeske O."/>
            <person name="Meyerdierks A."/>
            <person name="Storesund J.E."/>
            <person name="Kallscheuer N."/>
            <person name="Luecker S."/>
            <person name="Lage O.M."/>
            <person name="Pohl T."/>
            <person name="Merkel B.J."/>
            <person name="Hornburger P."/>
            <person name="Mueller R.-W."/>
            <person name="Bruemmer F."/>
            <person name="Labrenz M."/>
            <person name="Spormann A.M."/>
            <person name="Op Den Camp H."/>
            <person name="Overmann J."/>
            <person name="Amann R."/>
            <person name="Jetten M.S.M."/>
            <person name="Mascher T."/>
            <person name="Medema M.H."/>
            <person name="Devos D.P."/>
            <person name="Kaster A.-K."/>
            <person name="Ovreas L."/>
            <person name="Rohde M."/>
            <person name="Galperin M.Y."/>
            <person name="Jogler C."/>
        </authorList>
    </citation>
    <scope>NUCLEOTIDE SEQUENCE [LARGE SCALE GENOMIC DNA]</scope>
    <source>
        <strain evidence="2 3">Pan54</strain>
    </source>
</reference>
<dbReference type="Pfam" id="PF06114">
    <property type="entry name" value="Peptidase_M78"/>
    <property type="match status" value="1"/>
</dbReference>
<evidence type="ECO:0000313" key="3">
    <source>
        <dbReference type="Proteomes" id="UP000316095"/>
    </source>
</evidence>
<protein>
    <recommendedName>
        <fullName evidence="1">IrrE N-terminal-like domain-containing protein</fullName>
    </recommendedName>
</protein>
<accession>A0A5C5XD15</accession>
<dbReference type="InterPro" id="IPR010359">
    <property type="entry name" value="IrrE_HExxH"/>
</dbReference>
<dbReference type="PANTHER" id="PTHR43236:SF1">
    <property type="entry name" value="BLL7220 PROTEIN"/>
    <property type="match status" value="1"/>
</dbReference>
<sequence>MRQKPKPSVALPTAEASRLWNLYGFESSSDLVLEDLAMALGVVVLDDDLKSADAWLVRKGDNGIIRVSNTIAEAGRRRFAVAHELGHWSLHKSVTQMMSCTSADMLARYKASPPEMEANTFAAELLMPRHLFQPAMRQSRPTSQFVNELANQFGTTRTSTAYRIADVTEDYFALVMSKDGVIKWWQASEALKDLMWIEAGEAVPRYSVAAQFFNGEELPKKPEKIDLDDWISENKGLEAEYFYEDVIPMPSYGQVLSLLWLE</sequence>
<dbReference type="Proteomes" id="UP000316095">
    <property type="component" value="Unassembled WGS sequence"/>
</dbReference>
<feature type="domain" description="IrrE N-terminal-like" evidence="1">
    <location>
        <begin position="38"/>
        <end position="164"/>
    </location>
</feature>